<name>A0AAV9ZWN6_9AGAR</name>
<protein>
    <submittedName>
        <fullName evidence="2">Uncharacterized protein</fullName>
    </submittedName>
</protein>
<organism evidence="2 4">
    <name type="scientific">Favolaschia claudopus</name>
    <dbReference type="NCBI Taxonomy" id="2862362"/>
    <lineage>
        <taxon>Eukaryota</taxon>
        <taxon>Fungi</taxon>
        <taxon>Dikarya</taxon>
        <taxon>Basidiomycota</taxon>
        <taxon>Agaricomycotina</taxon>
        <taxon>Agaricomycetes</taxon>
        <taxon>Agaricomycetidae</taxon>
        <taxon>Agaricales</taxon>
        <taxon>Marasmiineae</taxon>
        <taxon>Mycenaceae</taxon>
        <taxon>Favolaschia</taxon>
    </lineage>
</organism>
<keyword evidence="4" id="KW-1185">Reference proteome</keyword>
<feature type="region of interest" description="Disordered" evidence="1">
    <location>
        <begin position="95"/>
        <end position="127"/>
    </location>
</feature>
<evidence type="ECO:0000313" key="2">
    <source>
        <dbReference type="EMBL" id="KAK6993274.1"/>
    </source>
</evidence>
<reference evidence="2 4" key="1">
    <citation type="journal article" date="2024" name="J Genomics">
        <title>Draft genome sequencing and assembly of Favolaschia claudopus CIRM-BRFM 2984 isolated from oak limbs.</title>
        <authorList>
            <person name="Navarro D."/>
            <person name="Drula E."/>
            <person name="Chaduli D."/>
            <person name="Cazenave R."/>
            <person name="Ahrendt S."/>
            <person name="Wang J."/>
            <person name="Lipzen A."/>
            <person name="Daum C."/>
            <person name="Barry K."/>
            <person name="Grigoriev I.V."/>
            <person name="Favel A."/>
            <person name="Rosso M.N."/>
            <person name="Martin F."/>
        </authorList>
    </citation>
    <scope>NUCLEOTIDE SEQUENCE [LARGE SCALE GENOMIC DNA]</scope>
    <source>
        <strain evidence="2 4">CIRM-BRFM 2984</strain>
    </source>
</reference>
<accession>A0AAV9ZWN6</accession>
<evidence type="ECO:0000313" key="4">
    <source>
        <dbReference type="Proteomes" id="UP001362999"/>
    </source>
</evidence>
<dbReference type="AlphaFoldDB" id="A0AAV9ZWN6"/>
<dbReference type="EMBL" id="JAWWNJ010000103">
    <property type="protein sequence ID" value="KAK6993274.1"/>
    <property type="molecule type" value="Genomic_DNA"/>
</dbReference>
<gene>
    <name evidence="3" type="ORF">R3P38DRAFT_2781569</name>
    <name evidence="2" type="ORF">R3P38DRAFT_2800999</name>
</gene>
<dbReference type="EMBL" id="JAWWNJ010000040">
    <property type="protein sequence ID" value="KAK7020951.1"/>
    <property type="molecule type" value="Genomic_DNA"/>
</dbReference>
<evidence type="ECO:0000313" key="3">
    <source>
        <dbReference type="EMBL" id="KAK7020951.1"/>
    </source>
</evidence>
<comment type="caution">
    <text evidence="2">The sequence shown here is derived from an EMBL/GenBank/DDBJ whole genome shotgun (WGS) entry which is preliminary data.</text>
</comment>
<sequence>MLARAFSGVLRERRVGVFSGPDGSIKNHQPSLRAFVDVLCIENLKFKHPTHYRDFAQSHREPPGGSHGMRCGAATAYGGSFGGWKNNLKNLTREKSLKSSRGSRLPVLSSDDPRQGLAGCREPLESL</sequence>
<dbReference type="Proteomes" id="UP001362999">
    <property type="component" value="Unassembled WGS sequence"/>
</dbReference>
<evidence type="ECO:0000256" key="1">
    <source>
        <dbReference type="SAM" id="MobiDB-lite"/>
    </source>
</evidence>
<proteinExistence type="predicted"/>